<evidence type="ECO:0000313" key="2">
    <source>
        <dbReference type="RefSeq" id="XP_065645332.1"/>
    </source>
</evidence>
<name>A0ABM4B8Y2_HYDVU</name>
<protein>
    <submittedName>
        <fullName evidence="2">Uncharacterized protein LOC136075822</fullName>
    </submittedName>
</protein>
<dbReference type="Proteomes" id="UP001652625">
    <property type="component" value="Chromosome 02"/>
</dbReference>
<sequence length="258" mass="29139">MGKSPRGSHMGFTHMEFDGIYHMKPTWDRETTWVTCGEKSNAYPMCAFSLANLQTTLNRPNLTDHITHVTSLKLLNPYHALLPQDSRTLLKTPHSVVVRELGNGYYYYLGLRSDIECFFSNNTTEESVITLCLNVDGIPLSKSNLDQFWPMLCYVMQSKNPKPFVVGIYMGKTKPDSLYEYLNQFITEANELLLQGILYNGALYTIQIGAFVCDAPARAFLKSIKLHSGYSACEKCVVEGEWCGSVLFTDVNCPLRTN</sequence>
<gene>
    <name evidence="2" type="primary">LOC136075822</name>
</gene>
<reference evidence="2" key="2">
    <citation type="submission" date="2025-08" db="UniProtKB">
        <authorList>
            <consortium name="RefSeq"/>
        </authorList>
    </citation>
    <scope>IDENTIFICATION</scope>
</reference>
<dbReference type="RefSeq" id="XP_065645332.1">
    <property type="nucleotide sequence ID" value="XM_065789260.1"/>
</dbReference>
<organism evidence="1 2">
    <name type="scientific">Hydra vulgaris</name>
    <name type="common">Hydra</name>
    <name type="synonym">Hydra attenuata</name>
    <dbReference type="NCBI Taxonomy" id="6087"/>
    <lineage>
        <taxon>Eukaryota</taxon>
        <taxon>Metazoa</taxon>
        <taxon>Cnidaria</taxon>
        <taxon>Hydrozoa</taxon>
        <taxon>Hydroidolina</taxon>
        <taxon>Anthoathecata</taxon>
        <taxon>Aplanulata</taxon>
        <taxon>Hydridae</taxon>
        <taxon>Hydra</taxon>
    </lineage>
</organism>
<dbReference type="PANTHER" id="PTHR33053">
    <property type="entry name" value="PROTEIN, PUTATIVE-RELATED"/>
    <property type="match status" value="1"/>
</dbReference>
<accession>A0ABM4B8Y2</accession>
<evidence type="ECO:0000313" key="1">
    <source>
        <dbReference type="Proteomes" id="UP001652625"/>
    </source>
</evidence>
<proteinExistence type="predicted"/>
<keyword evidence="1" id="KW-1185">Reference proteome</keyword>
<reference evidence="1" key="1">
    <citation type="submission" date="2025-05" db="UniProtKB">
        <authorList>
            <consortium name="RefSeq"/>
        </authorList>
    </citation>
    <scope>NUCLEOTIDE SEQUENCE [LARGE SCALE GENOMIC DNA]</scope>
</reference>
<dbReference type="GeneID" id="136075822"/>